<dbReference type="Pfam" id="PF22544">
    <property type="entry name" value="HYDIN_VesB_CFA65-like_Ig"/>
    <property type="match status" value="1"/>
</dbReference>
<accession>A0A9Q0DAB2</accession>
<evidence type="ECO:0000259" key="6">
    <source>
        <dbReference type="PROSITE" id="PS50878"/>
    </source>
</evidence>
<dbReference type="Pfam" id="PF15780">
    <property type="entry name" value="ASH"/>
    <property type="match status" value="1"/>
</dbReference>
<evidence type="ECO:0000256" key="2">
    <source>
        <dbReference type="ARBA" id="ARBA00004496"/>
    </source>
</evidence>
<dbReference type="EMBL" id="JANIIK010000119">
    <property type="protein sequence ID" value="KAJ3584026.1"/>
    <property type="molecule type" value="Genomic_DNA"/>
</dbReference>
<sequence>MSSAVRVEPPSVEFRDAQAGEVYRTTVTLTNAGNTSKTIVLQKPPSKELFKFTFNPPTTTVAPGLSVSGSLTFSPERAVEVTDCLEFLIDGLTTMEVQLLAYPPACKLLLDCLADFGSVAATSQVVSKQLPLTNQGSAPGQFQVQYNGDPSVKLSPCRGTVVPGATQWLTVELSTHMPRLIDETALVKLQNSPDRILRIRAEVVDQALQIYDLQGAPLSCLSFGLLYVGTSRVERVVLKNSGPRTCHWLCLLQDTAEGTELGTELRKSTDAALLGSRMEPAHTAPHDPSNVVCCVPKQGQLGPYEHITLSIRFSPFCKRPVEDRKRPHSVGPQDYALFLLFEPVDNKHGFTPRNAPTSGHGVELAVTGSGLPLRLLPKPGASFRFLGCAPGQRSDRLCLLRNLCHRLPVHFRFRKVAQFRAEPASGLVAPGQCQDVVLSFTPRQLGRFRVRQEVDVLGHVTDPWADHAAELRLRPFHTLTLDLSAVCHAQTSHPEHILNPGITPPVTNPSGQRPHVPLAEIAHCAGAVCAAVLGAATTRLHAHRRGRSQSLGKEELVAFPNDRAASIRPSSPHTEYRTIFTDIRRYRYVDPDYAFTEEEEEDRKRHQQVYLDFISQLRQNRLQKGLVPPKLLQSDLVTNQSTTRLVKPHPPRNHDALGLLSITGQSGNCQVAERTNAVPSTSEEVADCSRTLSAEDLYQVGISPLTVDFGEVCVHSACVGSLAMTNRLPAHVWLQLTVDPPELRRSSPLSHVLPPRSHATLPLVFQSATAGHFHGSVSYTLNQQHPGQVLVHAHVVPPALELSTTHLVLGPTPDRGTQSGYRGAVTLRNRGNRAADFTWQPVVTERGVLFSVRPATGTVEARRELDCEVTWQPSFSSPATGDFDLRVREGAVQRLHCVVASPSVQLSDRLLKLASVPLNMSTVRTVFLHNTGHNHAYFKVLDPCPLPGMVLSPFEGEVPVGGRTPLEIHFNPQAVIKFDAHIKIALRNRQSIELRVGGSVEPPNIDISVKSEFQFRGVHVGCERQVPFTLTNCSPAAASVTFDLSEYTDFTLRAPVTGTSLGPGASVVQLEGLQVVECSLVFTPTQVAGYDFLLPLTVNGARPCHRPVRPSGGVPLQPGVLHGTFGFANVELRAWRGLSSVAVHWALDCSAVAMGAPGSDGEPPLLEVCPRQGSLWPGQSVILAVAVSGRAVHAGQDPPPPAVLLPVPLDTVATGTLTLWPTGGAPSLGRHTTSSSEPLSVRSTLVFSDHLGHRFAVEVCATADDCLLSVWPYVALHRSHQHVLFKTGVHSDGHSVDSQVPVEENFRPISLLSHTYKLFERLILNRIGTFVDEHLIPEQAGFRPGKSTTSQVLNLTQYIEDGYEEGMVTGVVFVDLSAAYDTVNHRRLLSKILETTRDTRLTELIESMLENRHFFVDLGGKKSRWRRLRNGLPQGSVLAPLLFNIYTNDQPKSADTRRFIYADDLGIGAQATDFKVVEDRLSNALAELTPYYEENHLRANPSKTQVCAFHLRNCEAKRQLKVSWSGTSLEHCEHPVYLGVTLDRCLSFKTHTEKTKCKVSARNNIIRKLTGTTWGANPQTLKSTALALCYSAAEYACPVWERAAHAKKLDPALNASCRLITGCLKSTPTDRLYILAEGGSSATRGQQHEGSWTSGAVPQFPGPGSHQGFYSQGVLLAAQRWITLFGWPDGPHPVAIPHTLRRVVSKIQAGNSRGCYRVIQNKDSRSVVDMLLHLSSTQLPGVPLSQSLSRDVGLRTNQLLQQHQREGGMFGSCPTRVKESELDYSKVDYESLSKRSWLDVLLQIYKVLVLCHVSGGGLEPPPARWVVNFDLNLADGLASSHFHRMYTRSSSLEQTLHNNIILVQALCCLYLNIDLQPTDLSDPNPVQMLMLCVHLYEHLPRLRPLTTVTLSGELHSMVTKQVRLKSPSPKSLQYRASAEVTVHFTCSSLRPMEALLLLTSRSPIGPRGATLAFTLKTQVTHLKPTRMVKCSSPCYQLKRIRLPSAVDGGPEAGEFFSMVKTVCLRPGQVDTLEVHFLPLSPGTKHVSLLLLCPQVGDMVYSLKAVAELPLSCPLTATPTAWLAPPPDAADAREPVLGLRCTAGEACEGLLRVPRVNEAREAALVLWARCHMGPRQRRRRQLTHTLDASGVRTADLLRGDAHSQGLEYSVEVSMPDHFHLPPTKGSV</sequence>
<dbReference type="GO" id="GO:0007288">
    <property type="term" value="P:sperm axoneme assembly"/>
    <property type="evidence" value="ECO:0007669"/>
    <property type="project" value="TreeGrafter"/>
</dbReference>
<dbReference type="InterPro" id="IPR000477">
    <property type="entry name" value="RT_dom"/>
</dbReference>
<evidence type="ECO:0000313" key="8">
    <source>
        <dbReference type="Proteomes" id="UP001148018"/>
    </source>
</evidence>
<evidence type="ECO:0000256" key="4">
    <source>
        <dbReference type="ARBA" id="ARBA00023069"/>
    </source>
</evidence>
<dbReference type="CDD" id="cd01650">
    <property type="entry name" value="RT_nLTR_like"/>
    <property type="match status" value="1"/>
</dbReference>
<dbReference type="Gene3D" id="2.60.40.10">
    <property type="entry name" value="Immunoglobulins"/>
    <property type="match status" value="7"/>
</dbReference>
<dbReference type="InterPro" id="IPR043502">
    <property type="entry name" value="DNA/RNA_pol_sf"/>
</dbReference>
<evidence type="ECO:0000256" key="3">
    <source>
        <dbReference type="ARBA" id="ARBA00022490"/>
    </source>
</evidence>
<gene>
    <name evidence="7" type="ORF">NHX12_014523</name>
</gene>
<keyword evidence="3" id="KW-0963">Cytoplasm</keyword>
<evidence type="ECO:0000256" key="1">
    <source>
        <dbReference type="ARBA" id="ARBA00004138"/>
    </source>
</evidence>
<proteinExistence type="predicted"/>
<comment type="subcellular location">
    <subcellularLocation>
        <location evidence="1">Cell projection</location>
        <location evidence="1">Cilium</location>
    </subcellularLocation>
    <subcellularLocation>
        <location evidence="2">Cytoplasm</location>
    </subcellularLocation>
</comment>
<dbReference type="InterPro" id="IPR053879">
    <property type="entry name" value="HYDIN_VesB_CFA65-like_Ig"/>
</dbReference>
<evidence type="ECO:0000256" key="5">
    <source>
        <dbReference type="ARBA" id="ARBA00023273"/>
    </source>
</evidence>
<organism evidence="7 8">
    <name type="scientific">Muraenolepis orangiensis</name>
    <name type="common">Patagonian moray cod</name>
    <dbReference type="NCBI Taxonomy" id="630683"/>
    <lineage>
        <taxon>Eukaryota</taxon>
        <taxon>Metazoa</taxon>
        <taxon>Chordata</taxon>
        <taxon>Craniata</taxon>
        <taxon>Vertebrata</taxon>
        <taxon>Euteleostomi</taxon>
        <taxon>Actinopterygii</taxon>
        <taxon>Neopterygii</taxon>
        <taxon>Teleostei</taxon>
        <taxon>Neoteleostei</taxon>
        <taxon>Acanthomorphata</taxon>
        <taxon>Zeiogadaria</taxon>
        <taxon>Gadariae</taxon>
        <taxon>Gadiformes</taxon>
        <taxon>Muraenolepidoidei</taxon>
        <taxon>Muraenolepididae</taxon>
        <taxon>Muraenolepis</taxon>
    </lineage>
</organism>
<name>A0A9Q0DAB2_9TELE</name>
<dbReference type="InterPro" id="IPR031549">
    <property type="entry name" value="ASH"/>
</dbReference>
<dbReference type="PROSITE" id="PS50878">
    <property type="entry name" value="RT_POL"/>
    <property type="match status" value="1"/>
</dbReference>
<dbReference type="PANTHER" id="PTHR45912:SF3">
    <property type="entry name" value="CILIA- AND FLAGELLA-ASSOCIATED PROTEIN 47"/>
    <property type="match status" value="1"/>
</dbReference>
<dbReference type="GO" id="GO:0005737">
    <property type="term" value="C:cytoplasm"/>
    <property type="evidence" value="ECO:0007669"/>
    <property type="project" value="UniProtKB-SubCell"/>
</dbReference>
<keyword evidence="8" id="KW-1185">Reference proteome</keyword>
<dbReference type="InterPro" id="IPR013783">
    <property type="entry name" value="Ig-like_fold"/>
</dbReference>
<protein>
    <recommendedName>
        <fullName evidence="6">Reverse transcriptase domain-containing protein</fullName>
    </recommendedName>
</protein>
<comment type="caution">
    <text evidence="7">The sequence shown here is derived from an EMBL/GenBank/DDBJ whole genome shotgun (WGS) entry which is preliminary data.</text>
</comment>
<dbReference type="SUPFAM" id="SSF56672">
    <property type="entry name" value="DNA/RNA polymerases"/>
    <property type="match status" value="1"/>
</dbReference>
<feature type="domain" description="Reverse transcriptase" evidence="6">
    <location>
        <begin position="1281"/>
        <end position="1529"/>
    </location>
</feature>
<evidence type="ECO:0000313" key="7">
    <source>
        <dbReference type="EMBL" id="KAJ3584026.1"/>
    </source>
</evidence>
<keyword evidence="4" id="KW-0969">Cilium</keyword>
<dbReference type="OrthoDB" id="10060824at2759"/>
<keyword evidence="5" id="KW-0966">Cell projection</keyword>
<dbReference type="Pfam" id="PF00078">
    <property type="entry name" value="RVT_1"/>
    <property type="match status" value="1"/>
</dbReference>
<reference evidence="7" key="1">
    <citation type="submission" date="2022-07" db="EMBL/GenBank/DDBJ databases">
        <title>Chromosome-level genome of Muraenolepis orangiensis.</title>
        <authorList>
            <person name="Kim J."/>
        </authorList>
    </citation>
    <scope>NUCLEOTIDE SEQUENCE</scope>
    <source>
        <strain evidence="7">KU_S4_2022</strain>
        <tissue evidence="7">Muscle</tissue>
    </source>
</reference>
<dbReference type="GO" id="GO:0005929">
    <property type="term" value="C:cilium"/>
    <property type="evidence" value="ECO:0007669"/>
    <property type="project" value="UniProtKB-SubCell"/>
</dbReference>
<dbReference type="PANTHER" id="PTHR45912">
    <property type="entry name" value="CILIA- AND FLAGELLA-ASSOCIATED PROTEIN 47"/>
    <property type="match status" value="1"/>
</dbReference>
<dbReference type="Proteomes" id="UP001148018">
    <property type="component" value="Unassembled WGS sequence"/>
</dbReference>